<protein>
    <submittedName>
        <fullName evidence="8">Uncharacterized protein</fullName>
    </submittedName>
</protein>
<dbReference type="NCBIfam" id="NF038013">
    <property type="entry name" value="AceTr_1"/>
    <property type="match status" value="1"/>
</dbReference>
<dbReference type="Proteomes" id="UP001497383">
    <property type="component" value="Chromosome 3"/>
</dbReference>
<feature type="transmembrane region" description="Helical" evidence="7">
    <location>
        <begin position="187"/>
        <end position="208"/>
    </location>
</feature>
<dbReference type="InterPro" id="IPR051633">
    <property type="entry name" value="AceTr"/>
</dbReference>
<evidence type="ECO:0000256" key="3">
    <source>
        <dbReference type="ARBA" id="ARBA00022692"/>
    </source>
</evidence>
<dbReference type="PROSITE" id="PS01114">
    <property type="entry name" value="GPR1_FUN34_YAAH"/>
    <property type="match status" value="1"/>
</dbReference>
<name>A0ABP0ZIJ7_9ASCO</name>
<feature type="region of interest" description="Disordered" evidence="6">
    <location>
        <begin position="1"/>
        <end position="21"/>
    </location>
</feature>
<feature type="transmembrane region" description="Helical" evidence="7">
    <location>
        <begin position="98"/>
        <end position="119"/>
    </location>
</feature>
<keyword evidence="3 7" id="KW-0812">Transmembrane</keyword>
<dbReference type="EMBL" id="OZ022407">
    <property type="protein sequence ID" value="CAK9437804.1"/>
    <property type="molecule type" value="Genomic_DNA"/>
</dbReference>
<keyword evidence="4 7" id="KW-1133">Transmembrane helix</keyword>
<evidence type="ECO:0000256" key="5">
    <source>
        <dbReference type="ARBA" id="ARBA00023136"/>
    </source>
</evidence>
<evidence type="ECO:0000313" key="9">
    <source>
        <dbReference type="Proteomes" id="UP001497383"/>
    </source>
</evidence>
<feature type="transmembrane region" description="Helical" evidence="7">
    <location>
        <begin position="165"/>
        <end position="181"/>
    </location>
</feature>
<dbReference type="InterPro" id="IPR047622">
    <property type="entry name" value="GPR1_FUN34_YAAH"/>
</dbReference>
<feature type="transmembrane region" description="Helical" evidence="7">
    <location>
        <begin position="125"/>
        <end position="145"/>
    </location>
</feature>
<accession>A0ABP0ZIJ7</accession>
<evidence type="ECO:0000256" key="6">
    <source>
        <dbReference type="SAM" id="MobiDB-lite"/>
    </source>
</evidence>
<gene>
    <name evidence="8" type="ORF">LODBEIA_P21820</name>
</gene>
<dbReference type="InterPro" id="IPR000791">
    <property type="entry name" value="Gpr1/Fun34/SatP-like"/>
</dbReference>
<comment type="subcellular location">
    <subcellularLocation>
        <location evidence="1">Membrane</location>
        <topology evidence="1">Multi-pass membrane protein</topology>
    </subcellularLocation>
</comment>
<evidence type="ECO:0000256" key="4">
    <source>
        <dbReference type="ARBA" id="ARBA00022989"/>
    </source>
</evidence>
<evidence type="ECO:0000313" key="8">
    <source>
        <dbReference type="EMBL" id="CAK9437804.1"/>
    </source>
</evidence>
<evidence type="ECO:0000256" key="2">
    <source>
        <dbReference type="ARBA" id="ARBA00005587"/>
    </source>
</evidence>
<keyword evidence="5 7" id="KW-0472">Membrane</keyword>
<proteinExistence type="inferred from homology"/>
<dbReference type="Pfam" id="PF01184">
    <property type="entry name" value="Gpr1_Fun34_YaaH"/>
    <property type="match status" value="1"/>
</dbReference>
<dbReference type="PANTHER" id="PTHR31123">
    <property type="entry name" value="ACCUMULATION OF DYADS PROTEIN 2-RELATED"/>
    <property type="match status" value="1"/>
</dbReference>
<evidence type="ECO:0000256" key="7">
    <source>
        <dbReference type="SAM" id="Phobius"/>
    </source>
</evidence>
<dbReference type="GeneID" id="92207378"/>
<evidence type="ECO:0000256" key="1">
    <source>
        <dbReference type="ARBA" id="ARBA00004141"/>
    </source>
</evidence>
<reference evidence="8 9" key="1">
    <citation type="submission" date="2024-03" db="EMBL/GenBank/DDBJ databases">
        <authorList>
            <person name="Brejova B."/>
        </authorList>
    </citation>
    <scope>NUCLEOTIDE SEQUENCE [LARGE SCALE GENOMIC DNA]</scope>
    <source>
        <strain evidence="8 9">CBS 14171</strain>
    </source>
</reference>
<keyword evidence="9" id="KW-1185">Reference proteome</keyword>
<comment type="similarity">
    <text evidence="2">Belongs to the acetate uptake transporter (AceTr) (TC 2.A.96) family.</text>
</comment>
<organism evidence="8 9">
    <name type="scientific">Lodderomyces beijingensis</name>
    <dbReference type="NCBI Taxonomy" id="1775926"/>
    <lineage>
        <taxon>Eukaryota</taxon>
        <taxon>Fungi</taxon>
        <taxon>Dikarya</taxon>
        <taxon>Ascomycota</taxon>
        <taxon>Saccharomycotina</taxon>
        <taxon>Pichiomycetes</taxon>
        <taxon>Debaryomycetaceae</taxon>
        <taxon>Candida/Lodderomyces clade</taxon>
        <taxon>Lodderomyces</taxon>
    </lineage>
</organism>
<dbReference type="RefSeq" id="XP_066829120.1">
    <property type="nucleotide sequence ID" value="XM_066972153.1"/>
</dbReference>
<feature type="transmembrane region" description="Helical" evidence="7">
    <location>
        <begin position="220"/>
        <end position="241"/>
    </location>
</feature>
<sequence length="265" mass="29404">MSSTESHDDKSITSTHHHENISRVQITGEGQEFVIINNRKYYRHDLMKAFGGYLNPGVSPYPEININPAPLGLCAFALTNLVICLYNARAMGITIPNAIAGLGCFYGGGIQMLAGFGEFWTGNTFAFTALTSYGAYWISYAVLFLDSFGIKQAYEGTGQWEQAQALFMLPWVIITFLLWLNTLKSTVAFSGLFFFLLMTYILFTAGLMTGNFGCTRAGSVMGVITSTFAWWNAFAGVATPYNSYFLLPSIPMPDNTFLKLKWFKS</sequence>
<feature type="transmembrane region" description="Helical" evidence="7">
    <location>
        <begin position="69"/>
        <end position="86"/>
    </location>
</feature>
<dbReference type="PANTHER" id="PTHR31123:SF1">
    <property type="entry name" value="ACCUMULATION OF DYADS PROTEIN 2-RELATED"/>
    <property type="match status" value="1"/>
</dbReference>